<proteinExistence type="predicted"/>
<dbReference type="AlphaFoldDB" id="A0A0D7VWW5"/>
<organism evidence="1 2">
    <name type="scientific">Neotamlana sedimentorum</name>
    <dbReference type="NCBI Taxonomy" id="1435349"/>
    <lineage>
        <taxon>Bacteria</taxon>
        <taxon>Pseudomonadati</taxon>
        <taxon>Bacteroidota</taxon>
        <taxon>Flavobacteriia</taxon>
        <taxon>Flavobacteriales</taxon>
        <taxon>Flavobacteriaceae</taxon>
        <taxon>Neotamlana</taxon>
    </lineage>
</organism>
<dbReference type="Proteomes" id="UP000032578">
    <property type="component" value="Unassembled WGS sequence"/>
</dbReference>
<dbReference type="OrthoDB" id="1447884at2"/>
<comment type="caution">
    <text evidence="1">The sequence shown here is derived from an EMBL/GenBank/DDBJ whole genome shotgun (WGS) entry which is preliminary data.</text>
</comment>
<dbReference type="PATRIC" id="fig|1435349.4.peg.1906"/>
<name>A0A0D7VWW5_9FLAO</name>
<evidence type="ECO:0000313" key="2">
    <source>
        <dbReference type="Proteomes" id="UP000032578"/>
    </source>
</evidence>
<accession>A0A0D7VWW5</accession>
<sequence length="277" mass="32544">MKYLLLLLLALKGFSQPKDEIKLPKGGKKIEIKSLTNLYSLYITKNQEVYNDDKKLEYFQDINYTLLDQKNKIPEPWIAQKVLLYADAHTKYKFIDKIKSHITSTFSLFYMTDNIYDLIATSFRFNNFSKKSFLLEEINSLQEEELIESSSITMDISDFANPWWVELERDLYSDNKEVIQGAINQHNHTLITVSPNKALKHKDLLLNDNNLKALIKSNKVLYLDFDDNTYYEDYLDAIQKIKKHQIALEKKQEEKAYVIEVSINLKKHLNQMGVELN</sequence>
<keyword evidence="2" id="KW-1185">Reference proteome</keyword>
<dbReference type="EMBL" id="JTDW01000029">
    <property type="protein sequence ID" value="KJD31326.1"/>
    <property type="molecule type" value="Genomic_DNA"/>
</dbReference>
<evidence type="ECO:0000313" key="1">
    <source>
        <dbReference type="EMBL" id="KJD31326.1"/>
    </source>
</evidence>
<protein>
    <submittedName>
        <fullName evidence="1">Uncharacterized protein</fullName>
    </submittedName>
</protein>
<reference evidence="1 2" key="1">
    <citation type="submission" date="2014-11" db="EMBL/GenBank/DDBJ databases">
        <title>Tamlana sedimentorum sp. nov., isolated from shallow sand sediments of the Sea of Japan.</title>
        <authorList>
            <person name="Romanenko L.A."/>
        </authorList>
    </citation>
    <scope>NUCLEOTIDE SEQUENCE [LARGE SCALE GENOMIC DNA]</scope>
    <source>
        <strain evidence="1 2">JCM 19808</strain>
    </source>
</reference>
<dbReference type="RefSeq" id="WP_044634133.1">
    <property type="nucleotide sequence ID" value="NZ_JTDW01000029.1"/>
</dbReference>
<gene>
    <name evidence="1" type="ORF">PW52_16725</name>
</gene>